<dbReference type="InterPro" id="IPR002347">
    <property type="entry name" value="SDR_fam"/>
</dbReference>
<dbReference type="GO" id="GO:0016491">
    <property type="term" value="F:oxidoreductase activity"/>
    <property type="evidence" value="ECO:0007669"/>
    <property type="project" value="UniProtKB-KW"/>
</dbReference>
<keyword evidence="3" id="KW-1185">Reference proteome</keyword>
<dbReference type="AlphaFoldDB" id="A0AAD4E2S1"/>
<comment type="caution">
    <text evidence="2">The sequence shown here is derived from an EMBL/GenBank/DDBJ whole genome shotgun (WGS) entry which is preliminary data.</text>
</comment>
<dbReference type="Gene3D" id="3.40.50.720">
    <property type="entry name" value="NAD(P)-binding Rossmann-like Domain"/>
    <property type="match status" value="1"/>
</dbReference>
<dbReference type="EMBL" id="JABBWK010000048">
    <property type="protein sequence ID" value="KAG1897228.1"/>
    <property type="molecule type" value="Genomic_DNA"/>
</dbReference>
<evidence type="ECO:0008006" key="4">
    <source>
        <dbReference type="Google" id="ProtNLM"/>
    </source>
</evidence>
<dbReference type="InterPro" id="IPR036291">
    <property type="entry name" value="NAD(P)-bd_dom_sf"/>
</dbReference>
<protein>
    <recommendedName>
        <fullName evidence="4">Short-chain dehydrogenase</fullName>
    </recommendedName>
</protein>
<dbReference type="PANTHER" id="PTHR43157">
    <property type="entry name" value="PHOSPHATIDYLINOSITOL-GLYCAN BIOSYNTHESIS CLASS F PROTEIN-RELATED"/>
    <property type="match status" value="1"/>
</dbReference>
<gene>
    <name evidence="2" type="ORF">F5891DRAFT_540399</name>
</gene>
<keyword evidence="1" id="KW-0560">Oxidoreductase</keyword>
<organism evidence="2 3">
    <name type="scientific">Suillus fuscotomentosus</name>
    <dbReference type="NCBI Taxonomy" id="1912939"/>
    <lineage>
        <taxon>Eukaryota</taxon>
        <taxon>Fungi</taxon>
        <taxon>Dikarya</taxon>
        <taxon>Basidiomycota</taxon>
        <taxon>Agaricomycotina</taxon>
        <taxon>Agaricomycetes</taxon>
        <taxon>Agaricomycetidae</taxon>
        <taxon>Boletales</taxon>
        <taxon>Suillineae</taxon>
        <taxon>Suillaceae</taxon>
        <taxon>Suillus</taxon>
    </lineage>
</organism>
<reference evidence="2" key="1">
    <citation type="journal article" date="2020" name="New Phytol.">
        <title>Comparative genomics reveals dynamic genome evolution in host specialist ectomycorrhizal fungi.</title>
        <authorList>
            <person name="Lofgren L.A."/>
            <person name="Nguyen N.H."/>
            <person name="Vilgalys R."/>
            <person name="Ruytinx J."/>
            <person name="Liao H.L."/>
            <person name="Branco S."/>
            <person name="Kuo A."/>
            <person name="LaButti K."/>
            <person name="Lipzen A."/>
            <person name="Andreopoulos W."/>
            <person name="Pangilinan J."/>
            <person name="Riley R."/>
            <person name="Hundley H."/>
            <person name="Na H."/>
            <person name="Barry K."/>
            <person name="Grigoriev I.V."/>
            <person name="Stajich J.E."/>
            <person name="Kennedy P.G."/>
        </authorList>
    </citation>
    <scope>NUCLEOTIDE SEQUENCE</scope>
    <source>
        <strain evidence="2">FC203</strain>
    </source>
</reference>
<dbReference type="Pfam" id="PF00106">
    <property type="entry name" value="adh_short"/>
    <property type="match status" value="1"/>
</dbReference>
<proteinExistence type="predicted"/>
<name>A0AAD4E2S1_9AGAM</name>
<dbReference type="GeneID" id="64666476"/>
<dbReference type="RefSeq" id="XP_041222804.1">
    <property type="nucleotide sequence ID" value="XM_041372178.1"/>
</dbReference>
<dbReference type="Proteomes" id="UP001195769">
    <property type="component" value="Unassembled WGS sequence"/>
</dbReference>
<evidence type="ECO:0000256" key="1">
    <source>
        <dbReference type="ARBA" id="ARBA00023002"/>
    </source>
</evidence>
<accession>A0AAD4E2S1</accession>
<dbReference type="PRINTS" id="PR00081">
    <property type="entry name" value="GDHRDH"/>
</dbReference>
<evidence type="ECO:0000313" key="3">
    <source>
        <dbReference type="Proteomes" id="UP001195769"/>
    </source>
</evidence>
<evidence type="ECO:0000313" key="2">
    <source>
        <dbReference type="EMBL" id="KAG1897228.1"/>
    </source>
</evidence>
<dbReference type="PANTHER" id="PTHR43157:SF31">
    <property type="entry name" value="PHOSPHATIDYLINOSITOL-GLYCAN BIOSYNTHESIS CLASS F PROTEIN"/>
    <property type="match status" value="1"/>
</dbReference>
<sequence>MKKSVLGFVIDQWTVVPPVETADLSGKTVLVVGANVGIGLEASKHFARMRPARLIIACRNEAKGKVALVEIERETKYNGCELWIVDLANFASVTAFADKFEREGGDLHILVMNAGIVQPDYQLTTDGWESVLQVNHLATSLLSLLLIPRLIAAGKMSSTPSRIVIVSSGFHYWITPAEEVKASSKPLGMLSSQEWCIPEHMQSRYHESKLLNVLFVRALTDRLQSVTPLSVVAVNPGFCHSQLLRVWSEGTFSFFKIALAIKKRLLAWTAEQGSRQLIFAAVGGRDNEETMKGGYVSLGRIEEVADFVLSDEGHKMQDTIWKETIDILTSVSDKIGQIVRDYLVVPDSSIN</sequence>
<dbReference type="SUPFAM" id="SSF51735">
    <property type="entry name" value="NAD(P)-binding Rossmann-fold domains"/>
    <property type="match status" value="1"/>
</dbReference>